<dbReference type="KEGG" id="lme:LEUM_1889"/>
<dbReference type="SUPFAM" id="SSF47413">
    <property type="entry name" value="lambda repressor-like DNA-binding domains"/>
    <property type="match status" value="1"/>
</dbReference>
<feature type="domain" description="HTH cro/C1-type" evidence="3">
    <location>
        <begin position="7"/>
        <end position="62"/>
    </location>
</feature>
<keyword evidence="2" id="KW-0812">Transmembrane</keyword>
<dbReference type="InterPro" id="IPR010982">
    <property type="entry name" value="Lambda_DNA-bd_dom_sf"/>
</dbReference>
<dbReference type="SMART" id="SM00530">
    <property type="entry name" value="HTH_XRE"/>
    <property type="match status" value="1"/>
</dbReference>
<dbReference type="EMBL" id="CP000414">
    <property type="protein sequence ID" value="ABJ62963.1"/>
    <property type="molecule type" value="Genomic_DNA"/>
</dbReference>
<keyword evidence="5" id="KW-1185">Reference proteome</keyword>
<dbReference type="EnsemblBacteria" id="ABJ62963">
    <property type="protein sequence ID" value="ABJ62963"/>
    <property type="gene ID" value="LEUM_1889"/>
</dbReference>
<proteinExistence type="predicted"/>
<dbReference type="Pfam" id="PF01381">
    <property type="entry name" value="HTH_3"/>
    <property type="match status" value="1"/>
</dbReference>
<keyword evidence="2" id="KW-1133">Transmembrane helix</keyword>
<dbReference type="Proteomes" id="UP000000362">
    <property type="component" value="Chromosome"/>
</dbReference>
<keyword evidence="2" id="KW-0472">Membrane</keyword>
<gene>
    <name evidence="4" type="ordered locus">LEUM_1889</name>
</gene>
<dbReference type="GeneID" id="29577460"/>
<dbReference type="AlphaFoldDB" id="Q03V09"/>
<dbReference type="eggNOG" id="COG5294">
    <property type="taxonomic scope" value="Bacteria"/>
</dbReference>
<evidence type="ECO:0000256" key="1">
    <source>
        <dbReference type="ARBA" id="ARBA00023125"/>
    </source>
</evidence>
<evidence type="ECO:0000256" key="2">
    <source>
        <dbReference type="SAM" id="Phobius"/>
    </source>
</evidence>
<reference evidence="4 5" key="1">
    <citation type="journal article" date="2006" name="Proc. Natl. Acad. Sci. U.S.A.">
        <title>Comparative genomics of the lactic acid bacteria.</title>
        <authorList>
            <person name="Makarova K."/>
            <person name="Slesarev A."/>
            <person name="Wolf Y."/>
            <person name="Sorokin A."/>
            <person name="Mirkin B."/>
            <person name="Koonin E."/>
            <person name="Pavlov A."/>
            <person name="Pavlova N."/>
            <person name="Karamychev V."/>
            <person name="Polouchine N."/>
            <person name="Shakhova V."/>
            <person name="Grigoriev I."/>
            <person name="Lou Y."/>
            <person name="Rohksar D."/>
            <person name="Lucas S."/>
            <person name="Huang K."/>
            <person name="Goodstein D.M."/>
            <person name="Hawkins T."/>
            <person name="Plengvidhya V."/>
            <person name="Welker D."/>
            <person name="Hughes J."/>
            <person name="Goh Y."/>
            <person name="Benson A."/>
            <person name="Baldwin K."/>
            <person name="Lee J.H."/>
            <person name="Diaz-Muniz I."/>
            <person name="Dosti B."/>
            <person name="Smeianov V."/>
            <person name="Wechter W."/>
            <person name="Barabote R."/>
            <person name="Lorca G."/>
            <person name="Altermann E."/>
            <person name="Barrangou R."/>
            <person name="Ganesan B."/>
            <person name="Xie Y."/>
            <person name="Rawsthorne H."/>
            <person name="Tamir D."/>
            <person name="Parker C."/>
            <person name="Breidt F."/>
            <person name="Broadbent J."/>
            <person name="Hutkins R."/>
            <person name="O'Sullivan D."/>
            <person name="Steele J."/>
            <person name="Unlu G."/>
            <person name="Saier M."/>
            <person name="Klaenhammer T."/>
            <person name="Richardson P."/>
            <person name="Kozyavkin S."/>
            <person name="Weimer B."/>
            <person name="Mills D."/>
        </authorList>
    </citation>
    <scope>NUCLEOTIDE SEQUENCE [LARGE SCALE GENOMIC DNA]</scope>
    <source>
        <strain evidence="5">ATCC 8293 / DSM 20343 / BCRC 11652 / CCM 1803 / JCM 6124 / NCDO 523 / NBRC 100496 / NCIMB 8023 / NCTC 12954 / NRRL B-1118 / 37Y</strain>
    </source>
</reference>
<dbReference type="HOGENOM" id="CLU_090949_0_0_9"/>
<evidence type="ECO:0000313" key="5">
    <source>
        <dbReference type="Proteomes" id="UP000000362"/>
    </source>
</evidence>
<evidence type="ECO:0000313" key="4">
    <source>
        <dbReference type="EMBL" id="ABJ62963.1"/>
    </source>
</evidence>
<dbReference type="PANTHER" id="PTHR46558">
    <property type="entry name" value="TRACRIPTIONAL REGULATORY PROTEIN-RELATED-RELATED"/>
    <property type="match status" value="1"/>
</dbReference>
<dbReference type="PROSITE" id="PS50943">
    <property type="entry name" value="HTH_CROC1"/>
    <property type="match status" value="1"/>
</dbReference>
<dbReference type="RefSeq" id="WP_010277712.1">
    <property type="nucleotide sequence ID" value="NC_008531.1"/>
</dbReference>
<dbReference type="PANTHER" id="PTHR46558:SF4">
    <property type="entry name" value="DNA-BIDING PHAGE PROTEIN"/>
    <property type="match status" value="1"/>
</dbReference>
<feature type="transmembrane region" description="Helical" evidence="2">
    <location>
        <begin position="86"/>
        <end position="107"/>
    </location>
</feature>
<dbReference type="eggNOG" id="COG1396">
    <property type="taxonomic scope" value="Bacteria"/>
</dbReference>
<dbReference type="Gene3D" id="1.10.260.40">
    <property type="entry name" value="lambda repressor-like DNA-binding domains"/>
    <property type="match status" value="1"/>
</dbReference>
<keyword evidence="1" id="KW-0238">DNA-binding</keyword>
<protein>
    <submittedName>
        <fullName evidence="4">Transcriptional regulator, xre family</fullName>
    </submittedName>
</protein>
<organism evidence="4 5">
    <name type="scientific">Leuconostoc mesenteroides subsp. mesenteroides (strain ATCC 8293 / DSM 20343 / BCRC 11652 / CCM 1803 / JCM 6124 / NCDO 523 / NBRC 100496 / NCIMB 8023 / NCTC 12954 / NRRL B-1118 / 37Y)</name>
    <dbReference type="NCBI Taxonomy" id="203120"/>
    <lineage>
        <taxon>Bacteria</taxon>
        <taxon>Bacillati</taxon>
        <taxon>Bacillota</taxon>
        <taxon>Bacilli</taxon>
        <taxon>Lactobacillales</taxon>
        <taxon>Lactobacillaceae</taxon>
        <taxon>Leuconostoc</taxon>
    </lineage>
</organism>
<name>Q03V09_LEUMM</name>
<dbReference type="CDD" id="cd00093">
    <property type="entry name" value="HTH_XRE"/>
    <property type="match status" value="1"/>
</dbReference>
<evidence type="ECO:0000259" key="3">
    <source>
        <dbReference type="PROSITE" id="PS50943"/>
    </source>
</evidence>
<accession>Q03V09</accession>
<dbReference type="InterPro" id="IPR001387">
    <property type="entry name" value="Cro/C1-type_HTH"/>
</dbReference>
<dbReference type="GO" id="GO:0003677">
    <property type="term" value="F:DNA binding"/>
    <property type="evidence" value="ECO:0007669"/>
    <property type="project" value="UniProtKB-KW"/>
</dbReference>
<sequence length="203" mass="23007">MELGQKLKECRLALNKTQQQMATELHVTRQTVSHWENNDTYPSLDMLVTLSDYLGFSLDTTLKEEGTDMIDSINKELTAGKRYKKIVWQLAILASAFLFFIAILTYGRATQNQLIDRFNPFLKETYGYALLPEKVATKKVRGTQQSTDANGKTTTKKVVLDMPQPVDAYVYSDIFGAGEWLKFQVGTIPKGYNMLLCCIKDPT</sequence>